<proteinExistence type="predicted"/>
<name>A0A975YFG6_9RHOB</name>
<evidence type="ECO:0000313" key="3">
    <source>
        <dbReference type="Proteomes" id="UP000693972"/>
    </source>
</evidence>
<evidence type="ECO:0000313" key="2">
    <source>
        <dbReference type="EMBL" id="QXL87383.1"/>
    </source>
</evidence>
<dbReference type="InterPro" id="IPR029058">
    <property type="entry name" value="AB_hydrolase_fold"/>
</dbReference>
<dbReference type="Gene3D" id="3.40.50.1820">
    <property type="entry name" value="alpha/beta hydrolase"/>
    <property type="match status" value="1"/>
</dbReference>
<gene>
    <name evidence="2" type="ORF">KUL25_18485</name>
</gene>
<dbReference type="GO" id="GO:0016787">
    <property type="term" value="F:hydrolase activity"/>
    <property type="evidence" value="ECO:0007669"/>
    <property type="project" value="UniProtKB-KW"/>
</dbReference>
<dbReference type="AlphaFoldDB" id="A0A975YFG6"/>
<reference evidence="2 3" key="1">
    <citation type="submission" date="2021-07" db="EMBL/GenBank/DDBJ databases">
        <title>Karlodiniumbacter phycospheric gen. nov., sp. nov., a phycosphere bacterium isolated from karlodinium veneficum.</title>
        <authorList>
            <person name="Peng Y."/>
            <person name="Jiang L."/>
            <person name="Lee J."/>
        </authorList>
    </citation>
    <scope>NUCLEOTIDE SEQUENCE</scope>
    <source>
        <strain evidence="2 3">N5</strain>
    </source>
</reference>
<sequence length="257" mass="27560">MPDWSAGAVEAGGKRLEYRCWGALPRDGRTIVLLHEGLGCVALWKGFPEALHRATGLPVMAYSRAGYGFSDPDDLPRPLDWMTQEAGVLAEVVAAFGLTHPVLVGHSDGATIAAIAAGTLLREDVFGAVLIAPHFFTEEMGLTEIARANAGFDASGLAQRMGKYHRDPVATFRGWADAWLSPDFKDWNVEAALDGITAPTLVIQGRDDQYGTLAQVEAAQKRAGAEALILEGCRHVPHLEQPGAVLGRVVEFVHNIA</sequence>
<accession>A0A975YFG6</accession>
<dbReference type="EMBL" id="JAIMBW010000001">
    <property type="protein sequence ID" value="MBY4894749.1"/>
    <property type="molecule type" value="Genomic_DNA"/>
</dbReference>
<dbReference type="Pfam" id="PF12697">
    <property type="entry name" value="Abhydrolase_6"/>
    <property type="match status" value="1"/>
</dbReference>
<feature type="domain" description="AB hydrolase-1" evidence="1">
    <location>
        <begin position="31"/>
        <end position="245"/>
    </location>
</feature>
<dbReference type="Proteomes" id="UP000693972">
    <property type="component" value="Unassembled WGS sequence"/>
</dbReference>
<dbReference type="SUPFAM" id="SSF53474">
    <property type="entry name" value="alpha/beta-Hydrolases"/>
    <property type="match status" value="1"/>
</dbReference>
<dbReference type="EMBL" id="CP078073">
    <property type="protein sequence ID" value="QXL87383.1"/>
    <property type="molecule type" value="Genomic_DNA"/>
</dbReference>
<protein>
    <submittedName>
        <fullName evidence="2">Alpha/beta hydrolase</fullName>
    </submittedName>
</protein>
<keyword evidence="2" id="KW-0378">Hydrolase</keyword>
<organism evidence="2">
    <name type="scientific">Gymnodinialimonas phycosphaerae</name>
    <dbReference type="NCBI Taxonomy" id="2841589"/>
    <lineage>
        <taxon>Bacteria</taxon>
        <taxon>Pseudomonadati</taxon>
        <taxon>Pseudomonadota</taxon>
        <taxon>Alphaproteobacteria</taxon>
        <taxon>Rhodobacterales</taxon>
        <taxon>Paracoccaceae</taxon>
        <taxon>Gymnodinialimonas</taxon>
    </lineage>
</organism>
<dbReference type="RefSeq" id="WP_257894260.1">
    <property type="nucleotide sequence ID" value="NZ_JAIMBW010000001.1"/>
</dbReference>
<keyword evidence="3" id="KW-1185">Reference proteome</keyword>
<dbReference type="PANTHER" id="PTHR43689:SF8">
    <property type="entry name" value="ALPHA_BETA-HYDROLASES SUPERFAMILY PROTEIN"/>
    <property type="match status" value="1"/>
</dbReference>
<dbReference type="PANTHER" id="PTHR43689">
    <property type="entry name" value="HYDROLASE"/>
    <property type="match status" value="1"/>
</dbReference>
<evidence type="ECO:0000259" key="1">
    <source>
        <dbReference type="Pfam" id="PF12697"/>
    </source>
</evidence>
<dbReference type="InterPro" id="IPR000073">
    <property type="entry name" value="AB_hydrolase_1"/>
</dbReference>